<dbReference type="STRING" id="1071378.G0WDT9"/>
<evidence type="ECO:0000256" key="8">
    <source>
        <dbReference type="ARBA" id="ARBA00045670"/>
    </source>
</evidence>
<evidence type="ECO:0000256" key="5">
    <source>
        <dbReference type="ARBA" id="ARBA00022968"/>
    </source>
</evidence>
<dbReference type="OrthoDB" id="10261524at2759"/>
<evidence type="ECO:0000256" key="4">
    <source>
        <dbReference type="ARBA" id="ARBA00022824"/>
    </source>
</evidence>
<proteinExistence type="inferred from homology"/>
<sequence length="213" mass="24261">MFSLSQRFQVVTNQAVTVGIFIVAFIVGSSWFHLYQNDVFNSAKSTISNIKPSINIRTSRYYGSTNGKAKENLKVSFDLSTDLSPLFNWNTKQVFVYLTASYNGSSTVNEVTFWDKIIEDKNDAVLELNNEKSKYAVWDLENGFSGKELQFNLHWNIQPWVGGLLYGQTNGIYHVIIPEKEKKPENSSGEEQENDSSVAKKKLKRARKQQKAN</sequence>
<dbReference type="OMA" id="LHWNIQP"/>
<dbReference type="InterPro" id="IPR007653">
    <property type="entry name" value="SPC3"/>
</dbReference>
<comment type="function">
    <text evidence="8">Essential component of the signal peptidase complex (SPC) which catalyzes the cleavage of N-terminal signal sequences from nascent proteins as they are translocated into the lumen of the endoplasmic reticulum. Essential for the SPC catalytic activity, possibly by stabilizing and positioning the active center of the complex close to the lumenal surface. Essential for viability.</text>
</comment>
<dbReference type="GO" id="GO:0005787">
    <property type="term" value="C:signal peptidase complex"/>
    <property type="evidence" value="ECO:0007669"/>
    <property type="project" value="UniProtKB-UniRule"/>
</dbReference>
<evidence type="ECO:0000256" key="6">
    <source>
        <dbReference type="ARBA" id="ARBA00022989"/>
    </source>
</evidence>
<evidence type="ECO:0000313" key="12">
    <source>
        <dbReference type="EMBL" id="CCD25950.2"/>
    </source>
</evidence>
<evidence type="ECO:0000256" key="3">
    <source>
        <dbReference type="ARBA" id="ARBA00022692"/>
    </source>
</evidence>
<keyword evidence="6 11" id="KW-1133">Transmembrane helix</keyword>
<dbReference type="RefSeq" id="XP_003671193.2">
    <property type="nucleotide sequence ID" value="XM_003671145.2"/>
</dbReference>
<dbReference type="PANTHER" id="PTHR12804">
    <property type="entry name" value="MICROSOMAL SIGNAL PEPTIDASE 23 KD SUBUNIT SPC22/23"/>
    <property type="match status" value="1"/>
</dbReference>
<name>G0WDT9_NAUDC</name>
<dbReference type="GO" id="GO:0045047">
    <property type="term" value="P:protein targeting to ER"/>
    <property type="evidence" value="ECO:0007669"/>
    <property type="project" value="EnsemblFungi"/>
</dbReference>
<dbReference type="Pfam" id="PF04573">
    <property type="entry name" value="SPC22"/>
    <property type="match status" value="1"/>
</dbReference>
<dbReference type="PIRSF" id="PIRSF016089">
    <property type="entry name" value="SPC22"/>
    <property type="match status" value="1"/>
</dbReference>
<gene>
    <name evidence="12" type="primary">NDAI0G01740</name>
    <name evidence="12" type="ordered locus">NDAI_0G01740</name>
</gene>
<accession>G0WDT9</accession>
<evidence type="ECO:0000256" key="10">
    <source>
        <dbReference type="SAM" id="MobiDB-lite"/>
    </source>
</evidence>
<comment type="subcellular location">
    <subcellularLocation>
        <location evidence="1">Endoplasmic reticulum membrane</location>
        <topology evidence="1">Single-pass type II membrane protein</topology>
    </subcellularLocation>
</comment>
<evidence type="ECO:0000256" key="9">
    <source>
        <dbReference type="PIRNR" id="PIRNR016089"/>
    </source>
</evidence>
<dbReference type="eggNOG" id="KOG3372">
    <property type="taxonomic scope" value="Eukaryota"/>
</dbReference>
<comment type="similarity">
    <text evidence="2 9">Belongs to the SPCS3 family.</text>
</comment>
<dbReference type="GeneID" id="11497346"/>
<keyword evidence="4 9" id="KW-0256">Endoplasmic reticulum</keyword>
<keyword evidence="5" id="KW-0735">Signal-anchor</keyword>
<evidence type="ECO:0000313" key="13">
    <source>
        <dbReference type="Proteomes" id="UP000000689"/>
    </source>
</evidence>
<dbReference type="HOGENOM" id="CLU_068714_2_1_1"/>
<evidence type="ECO:0000256" key="1">
    <source>
        <dbReference type="ARBA" id="ARBA00004648"/>
    </source>
</evidence>
<feature type="compositionally biased region" description="Basic residues" evidence="10">
    <location>
        <begin position="199"/>
        <end position="213"/>
    </location>
</feature>
<keyword evidence="13" id="KW-1185">Reference proteome</keyword>
<evidence type="ECO:0000256" key="7">
    <source>
        <dbReference type="ARBA" id="ARBA00023136"/>
    </source>
</evidence>
<organism evidence="12 13">
    <name type="scientific">Naumovozyma dairenensis (strain ATCC 10597 / BCRC 20456 / CBS 421 / NBRC 0211 / NRRL Y-12639)</name>
    <name type="common">Saccharomyces dairenensis</name>
    <dbReference type="NCBI Taxonomy" id="1071378"/>
    <lineage>
        <taxon>Eukaryota</taxon>
        <taxon>Fungi</taxon>
        <taxon>Dikarya</taxon>
        <taxon>Ascomycota</taxon>
        <taxon>Saccharomycotina</taxon>
        <taxon>Saccharomycetes</taxon>
        <taxon>Saccharomycetales</taxon>
        <taxon>Saccharomycetaceae</taxon>
        <taxon>Naumovozyma</taxon>
    </lineage>
</organism>
<evidence type="ECO:0000256" key="2">
    <source>
        <dbReference type="ARBA" id="ARBA00009289"/>
    </source>
</evidence>
<protein>
    <recommendedName>
        <fullName evidence="9">Signal peptidase subunit 3</fullName>
    </recommendedName>
</protein>
<feature type="region of interest" description="Disordered" evidence="10">
    <location>
        <begin position="182"/>
        <end position="213"/>
    </location>
</feature>
<feature type="transmembrane region" description="Helical" evidence="11">
    <location>
        <begin position="15"/>
        <end position="35"/>
    </location>
</feature>
<keyword evidence="7 9" id="KW-0472">Membrane</keyword>
<dbReference type="PANTHER" id="PTHR12804:SF0">
    <property type="entry name" value="SIGNAL PEPTIDASE COMPLEX SUBUNIT 3"/>
    <property type="match status" value="1"/>
</dbReference>
<dbReference type="GO" id="GO:0006465">
    <property type="term" value="P:signal peptide processing"/>
    <property type="evidence" value="ECO:0007669"/>
    <property type="project" value="UniProtKB-UniRule"/>
</dbReference>
<reference evidence="12 13" key="1">
    <citation type="journal article" date="2011" name="Proc. Natl. Acad. Sci. U.S.A.">
        <title>Evolutionary erosion of yeast sex chromosomes by mating-type switching accidents.</title>
        <authorList>
            <person name="Gordon J.L."/>
            <person name="Armisen D."/>
            <person name="Proux-Wera E."/>
            <person name="Oheigeartaigh S.S."/>
            <person name="Byrne K.P."/>
            <person name="Wolfe K.H."/>
        </authorList>
    </citation>
    <scope>NUCLEOTIDE SEQUENCE [LARGE SCALE GENOMIC DNA]</scope>
    <source>
        <strain evidence="13">ATCC 10597 / BCRC 20456 / CBS 421 / NBRC 0211 / NRRL Y-12639</strain>
    </source>
</reference>
<dbReference type="KEGG" id="ndi:NDAI_0G01740"/>
<dbReference type="AlphaFoldDB" id="G0WDT9"/>
<keyword evidence="3 11" id="KW-0812">Transmembrane</keyword>
<dbReference type="EMBL" id="HE580273">
    <property type="protein sequence ID" value="CCD25950.2"/>
    <property type="molecule type" value="Genomic_DNA"/>
</dbReference>
<dbReference type="Proteomes" id="UP000000689">
    <property type="component" value="Chromosome 7"/>
</dbReference>
<evidence type="ECO:0000256" key="11">
    <source>
        <dbReference type="SAM" id="Phobius"/>
    </source>
</evidence>